<dbReference type="PANTHER" id="PTHR34448:SF3">
    <property type="entry name" value="AMINOPEPTIDASE AMPS"/>
    <property type="match status" value="1"/>
</dbReference>
<evidence type="ECO:0000256" key="2">
    <source>
        <dbReference type="ARBA" id="ARBA00001946"/>
    </source>
</evidence>
<dbReference type="GO" id="GO:0008237">
    <property type="term" value="F:metallopeptidase activity"/>
    <property type="evidence" value="ECO:0007669"/>
    <property type="project" value="UniProtKB-KW"/>
</dbReference>
<dbReference type="GO" id="GO:0004177">
    <property type="term" value="F:aminopeptidase activity"/>
    <property type="evidence" value="ECO:0007669"/>
    <property type="project" value="UniProtKB-KW"/>
</dbReference>
<proteinExistence type="inferred from homology"/>
<dbReference type="Proteomes" id="UP000603912">
    <property type="component" value="Unassembled WGS sequence"/>
</dbReference>
<sequence>MTSHAIPPVALSHDVKLDRLGEIAVKVGLGLAPGQELVMTAPFDALPLVRRITEHAYRAGASLVTTLFADEETTLARYRFAPDGAFDVASGWLYDGMASAFKAGAARLAIAGENPSLLAGQDPDRVSRANRARSKAYMPALELIAGFATNWTIVSYASPSWARAMFPDDPEDIAVARLWHAIFAASRVDGPDPVAAWTEHNAELQRRTALLNASRFAALHFRGPGTDLTVGLADDHEWNGGSTTAGNGLVCNANIPTEEVFTTPHKFRVDGRVRSTKPLSYNGTLIEDIAVKFEAGAIVDAQARTGQDVLLKVLETDEGSRRLGEVALVPFSSPISQSGLLFYNTLYDENAASHIALGQSYSKCIQNGVSRPKDELVTRGANDSLIHIDWMIGSGEVDVDGLRADGSAEPLMRKGDWVS</sequence>
<comment type="caution">
    <text evidence="10">The sequence shown here is derived from an EMBL/GenBank/DDBJ whole genome shotgun (WGS) entry which is preliminary data.</text>
</comment>
<keyword evidence="11" id="KW-1185">Reference proteome</keyword>
<evidence type="ECO:0000313" key="10">
    <source>
        <dbReference type="EMBL" id="GGH13141.1"/>
    </source>
</evidence>
<gene>
    <name evidence="10" type="ORF">GCM10007036_11510</name>
</gene>
<evidence type="ECO:0000256" key="6">
    <source>
        <dbReference type="ARBA" id="ARBA00022670"/>
    </source>
</evidence>
<keyword evidence="7" id="KW-0479">Metal-binding</keyword>
<dbReference type="GO" id="GO:0006508">
    <property type="term" value="P:proteolysis"/>
    <property type="evidence" value="ECO:0007669"/>
    <property type="project" value="UniProtKB-KW"/>
</dbReference>
<comment type="similarity">
    <text evidence="4">Belongs to the peptidase M29 family.</text>
</comment>
<evidence type="ECO:0000256" key="9">
    <source>
        <dbReference type="ARBA" id="ARBA00023049"/>
    </source>
</evidence>
<evidence type="ECO:0000313" key="11">
    <source>
        <dbReference type="Proteomes" id="UP000603912"/>
    </source>
</evidence>
<comment type="cofactor">
    <cofactor evidence="3">
        <name>Zn(2+)</name>
        <dbReference type="ChEBI" id="CHEBI:29105"/>
    </cofactor>
</comment>
<dbReference type="PANTHER" id="PTHR34448">
    <property type="entry name" value="AMINOPEPTIDASE"/>
    <property type="match status" value="1"/>
</dbReference>
<evidence type="ECO:0000256" key="4">
    <source>
        <dbReference type="ARBA" id="ARBA00008236"/>
    </source>
</evidence>
<dbReference type="GO" id="GO:0046872">
    <property type="term" value="F:metal ion binding"/>
    <property type="evidence" value="ECO:0007669"/>
    <property type="project" value="UniProtKB-KW"/>
</dbReference>
<dbReference type="InterPro" id="IPR000787">
    <property type="entry name" value="Peptidase_M29"/>
</dbReference>
<evidence type="ECO:0000256" key="1">
    <source>
        <dbReference type="ARBA" id="ARBA00001941"/>
    </source>
</evidence>
<evidence type="ECO:0000256" key="5">
    <source>
        <dbReference type="ARBA" id="ARBA00022438"/>
    </source>
</evidence>
<comment type="cofactor">
    <cofactor evidence="2">
        <name>Mg(2+)</name>
        <dbReference type="ChEBI" id="CHEBI:18420"/>
    </cofactor>
</comment>
<evidence type="ECO:0000256" key="7">
    <source>
        <dbReference type="ARBA" id="ARBA00022723"/>
    </source>
</evidence>
<dbReference type="InterPro" id="IPR052170">
    <property type="entry name" value="M29_Exopeptidase"/>
</dbReference>
<dbReference type="EMBL" id="BMES01000001">
    <property type="protein sequence ID" value="GGH13141.1"/>
    <property type="molecule type" value="Genomic_DNA"/>
</dbReference>
<reference evidence="10" key="1">
    <citation type="journal article" date="2014" name="Int. J. Syst. Evol. Microbiol.">
        <title>Complete genome sequence of Corynebacterium casei LMG S-19264T (=DSM 44701T), isolated from a smear-ripened cheese.</title>
        <authorList>
            <consortium name="US DOE Joint Genome Institute (JGI-PGF)"/>
            <person name="Walter F."/>
            <person name="Albersmeier A."/>
            <person name="Kalinowski J."/>
            <person name="Ruckert C."/>
        </authorList>
    </citation>
    <scope>NUCLEOTIDE SEQUENCE</scope>
    <source>
        <strain evidence="10">CGMCC 1.12214</strain>
    </source>
</reference>
<dbReference type="InterPro" id="IPR035097">
    <property type="entry name" value="M29_N-terminal"/>
</dbReference>
<keyword evidence="5 10" id="KW-0031">Aminopeptidase</keyword>
<protein>
    <submittedName>
        <fullName evidence="10">Aminopeptidase</fullName>
    </submittedName>
</protein>
<keyword evidence="9" id="KW-0482">Metalloprotease</keyword>
<accession>A0A917I5Z1</accession>
<dbReference type="PRINTS" id="PR00919">
    <property type="entry name" value="THERMOPTASE"/>
</dbReference>
<dbReference type="Gene3D" id="3.40.1830.10">
    <property type="entry name" value="Thermophilic metalloprotease (M29)"/>
    <property type="match status" value="1"/>
</dbReference>
<keyword evidence="6" id="KW-0645">Protease</keyword>
<dbReference type="SUPFAM" id="SSF144052">
    <property type="entry name" value="Thermophilic metalloprotease-like"/>
    <property type="match status" value="1"/>
</dbReference>
<dbReference type="AlphaFoldDB" id="A0A917I5Z1"/>
<name>A0A917I5Z1_9HYPH</name>
<reference evidence="10" key="2">
    <citation type="submission" date="2020-09" db="EMBL/GenBank/DDBJ databases">
        <authorList>
            <person name="Sun Q."/>
            <person name="Zhou Y."/>
        </authorList>
    </citation>
    <scope>NUCLEOTIDE SEQUENCE</scope>
    <source>
        <strain evidence="10">CGMCC 1.12214</strain>
    </source>
</reference>
<dbReference type="Pfam" id="PF02073">
    <property type="entry name" value="Peptidase_M29"/>
    <property type="match status" value="1"/>
</dbReference>
<evidence type="ECO:0000256" key="3">
    <source>
        <dbReference type="ARBA" id="ARBA00001947"/>
    </source>
</evidence>
<dbReference type="RefSeq" id="WP_188516722.1">
    <property type="nucleotide sequence ID" value="NZ_BMES01000001.1"/>
</dbReference>
<keyword evidence="8" id="KW-0378">Hydrolase</keyword>
<comment type="cofactor">
    <cofactor evidence="1">
        <name>Co(2+)</name>
        <dbReference type="ChEBI" id="CHEBI:48828"/>
    </cofactor>
</comment>
<evidence type="ECO:0000256" key="8">
    <source>
        <dbReference type="ARBA" id="ARBA00022801"/>
    </source>
</evidence>
<organism evidence="10 11">
    <name type="scientific">Alsobacter metallidurans</name>
    <dbReference type="NCBI Taxonomy" id="340221"/>
    <lineage>
        <taxon>Bacteria</taxon>
        <taxon>Pseudomonadati</taxon>
        <taxon>Pseudomonadota</taxon>
        <taxon>Alphaproteobacteria</taxon>
        <taxon>Hyphomicrobiales</taxon>
        <taxon>Alsobacteraceae</taxon>
        <taxon>Alsobacter</taxon>
    </lineage>
</organism>